<evidence type="ECO:0000256" key="1">
    <source>
        <dbReference type="SAM" id="Phobius"/>
    </source>
</evidence>
<keyword evidence="1" id="KW-0812">Transmembrane</keyword>
<keyword evidence="2" id="KW-0808">Transferase</keyword>
<sequence length="152" mass="17610">MSVDLFPLGEAALPSGQMRDLRRLETSIRHTLHSLEREQRHFRVVVFVALSSSFYFAWSPAVRAFSYLRDLDLVAAACEVFPVLLGVACIFLLLRQRACYEKIHERRIYLQRLNTSLRQLHLFFDYPSRSLWIYQQPVGPKTCGISRASSMS</sequence>
<keyword evidence="1" id="KW-0472">Membrane</keyword>
<feature type="transmembrane region" description="Helical" evidence="1">
    <location>
        <begin position="73"/>
        <end position="94"/>
    </location>
</feature>
<gene>
    <name evidence="2" type="ORF">BN1204_001390</name>
</gene>
<name>A0A0F7U335_NEOCL</name>
<accession>A0A0F7U335</accession>
<proteinExistence type="predicted"/>
<dbReference type="AlphaFoldDB" id="A0A0F7U335"/>
<protein>
    <submittedName>
        <fullName evidence="2">Aminotransferase class V domain-containing protein, conserved, putative</fullName>
    </submittedName>
</protein>
<organism evidence="2">
    <name type="scientific">Neospora caninum (strain Liverpool)</name>
    <dbReference type="NCBI Taxonomy" id="572307"/>
    <lineage>
        <taxon>Eukaryota</taxon>
        <taxon>Sar</taxon>
        <taxon>Alveolata</taxon>
        <taxon>Apicomplexa</taxon>
        <taxon>Conoidasida</taxon>
        <taxon>Coccidia</taxon>
        <taxon>Eucoccidiorida</taxon>
        <taxon>Eimeriorina</taxon>
        <taxon>Sarcocystidae</taxon>
        <taxon>Neospora</taxon>
    </lineage>
</organism>
<dbReference type="GO" id="GO:0008483">
    <property type="term" value="F:transaminase activity"/>
    <property type="evidence" value="ECO:0007669"/>
    <property type="project" value="UniProtKB-KW"/>
</dbReference>
<keyword evidence="2" id="KW-0032">Aminotransferase</keyword>
<evidence type="ECO:0000313" key="2">
    <source>
        <dbReference type="EMBL" id="CEL64233.1"/>
    </source>
</evidence>
<reference evidence="2" key="1">
    <citation type="journal article" date="2015" name="PLoS ONE">
        <title>Comprehensive Evaluation of Toxoplasma gondii VEG and Neospora caninum LIV Genomes with Tachyzoite Stage Transcriptome and Proteome Defines Novel Transcript Features.</title>
        <authorList>
            <person name="Ramaprasad A."/>
            <person name="Mourier T."/>
            <person name="Naeem R."/>
            <person name="Malas T.B."/>
            <person name="Moussa E."/>
            <person name="Panigrahi A."/>
            <person name="Vermont S.J."/>
            <person name="Otto T.D."/>
            <person name="Wastling J."/>
            <person name="Pain A."/>
        </authorList>
    </citation>
    <scope>NUCLEOTIDE SEQUENCE</scope>
    <source>
        <strain evidence="2">Liverpool</strain>
    </source>
</reference>
<feature type="transmembrane region" description="Helical" evidence="1">
    <location>
        <begin position="42"/>
        <end position="61"/>
    </location>
</feature>
<keyword evidence="1" id="KW-1133">Transmembrane helix</keyword>
<dbReference type="EMBL" id="LN714474">
    <property type="protein sequence ID" value="CEL64233.1"/>
    <property type="molecule type" value="Genomic_DNA"/>
</dbReference>